<dbReference type="EMBL" id="BQKI01000001">
    <property type="protein sequence ID" value="GJM86574.1"/>
    <property type="molecule type" value="Genomic_DNA"/>
</dbReference>
<name>A0AAV5BMU0_ELECO</name>
<feature type="compositionally biased region" description="Low complexity" evidence="1">
    <location>
        <begin position="150"/>
        <end position="159"/>
    </location>
</feature>
<dbReference type="Proteomes" id="UP001054889">
    <property type="component" value="Unassembled WGS sequence"/>
</dbReference>
<comment type="caution">
    <text evidence="2">The sequence shown here is derived from an EMBL/GenBank/DDBJ whole genome shotgun (WGS) entry which is preliminary data.</text>
</comment>
<reference evidence="2" key="1">
    <citation type="journal article" date="2018" name="DNA Res.">
        <title>Multiple hybrid de novo genome assembly of finger millet, an orphan allotetraploid crop.</title>
        <authorList>
            <person name="Hatakeyama M."/>
            <person name="Aluri S."/>
            <person name="Balachadran M.T."/>
            <person name="Sivarajan S.R."/>
            <person name="Patrignani A."/>
            <person name="Gruter S."/>
            <person name="Poveda L."/>
            <person name="Shimizu-Inatsugi R."/>
            <person name="Baeten J."/>
            <person name="Francoijs K.J."/>
            <person name="Nataraja K.N."/>
            <person name="Reddy Y.A.N."/>
            <person name="Phadnis S."/>
            <person name="Ravikumar R.L."/>
            <person name="Schlapbach R."/>
            <person name="Sreeman S.M."/>
            <person name="Shimizu K.K."/>
        </authorList>
    </citation>
    <scope>NUCLEOTIDE SEQUENCE</scope>
</reference>
<evidence type="ECO:0000256" key="1">
    <source>
        <dbReference type="SAM" id="MobiDB-lite"/>
    </source>
</evidence>
<sequence length="165" mass="17676">MIKQPNSNHQASNILLTPEEVEVPCVTTSLQLGGRMNRSHQSIQRQRVPKLVSGNRNRGAPETDEPPPFSVPGTGINRNKETLIQPHDEIDKDGERETGGKGEGTERRETELTADGKSLGSFPRSATDLPSSLTEPWPAVGSNLEGRMKAGSAPAAASAWRSGDG</sequence>
<evidence type="ECO:0000313" key="3">
    <source>
        <dbReference type="Proteomes" id="UP001054889"/>
    </source>
</evidence>
<feature type="region of interest" description="Disordered" evidence="1">
    <location>
        <begin position="31"/>
        <end position="165"/>
    </location>
</feature>
<reference evidence="2" key="2">
    <citation type="submission" date="2021-12" db="EMBL/GenBank/DDBJ databases">
        <title>Resequencing data analysis of finger millet.</title>
        <authorList>
            <person name="Hatakeyama M."/>
            <person name="Aluri S."/>
            <person name="Balachadran M.T."/>
            <person name="Sivarajan S.R."/>
            <person name="Poveda L."/>
            <person name="Shimizu-Inatsugi R."/>
            <person name="Schlapbach R."/>
            <person name="Sreeman S.M."/>
            <person name="Shimizu K.K."/>
        </authorList>
    </citation>
    <scope>NUCLEOTIDE SEQUENCE</scope>
</reference>
<dbReference type="AlphaFoldDB" id="A0AAV5BMU0"/>
<proteinExistence type="predicted"/>
<accession>A0AAV5BMU0</accession>
<protein>
    <submittedName>
        <fullName evidence="2">Uncharacterized protein</fullName>
    </submittedName>
</protein>
<gene>
    <name evidence="2" type="primary">ga02445</name>
    <name evidence="2" type="ORF">PR202_ga02445</name>
</gene>
<organism evidence="2 3">
    <name type="scientific">Eleusine coracana subsp. coracana</name>
    <dbReference type="NCBI Taxonomy" id="191504"/>
    <lineage>
        <taxon>Eukaryota</taxon>
        <taxon>Viridiplantae</taxon>
        <taxon>Streptophyta</taxon>
        <taxon>Embryophyta</taxon>
        <taxon>Tracheophyta</taxon>
        <taxon>Spermatophyta</taxon>
        <taxon>Magnoliopsida</taxon>
        <taxon>Liliopsida</taxon>
        <taxon>Poales</taxon>
        <taxon>Poaceae</taxon>
        <taxon>PACMAD clade</taxon>
        <taxon>Chloridoideae</taxon>
        <taxon>Cynodonteae</taxon>
        <taxon>Eleusininae</taxon>
        <taxon>Eleusine</taxon>
    </lineage>
</organism>
<evidence type="ECO:0000313" key="2">
    <source>
        <dbReference type="EMBL" id="GJM86574.1"/>
    </source>
</evidence>
<feature type="compositionally biased region" description="Basic and acidic residues" evidence="1">
    <location>
        <begin position="78"/>
        <end position="111"/>
    </location>
</feature>
<keyword evidence="3" id="KW-1185">Reference proteome</keyword>